<protein>
    <submittedName>
        <fullName evidence="1">Uncharacterized protein</fullName>
    </submittedName>
</protein>
<organism evidence="1 2">
    <name type="scientific">Cytobacillus kochii</name>
    <dbReference type="NCBI Taxonomy" id="859143"/>
    <lineage>
        <taxon>Bacteria</taxon>
        <taxon>Bacillati</taxon>
        <taxon>Bacillota</taxon>
        <taxon>Bacilli</taxon>
        <taxon>Bacillales</taxon>
        <taxon>Bacillaceae</taxon>
        <taxon>Cytobacillus</taxon>
    </lineage>
</organism>
<dbReference type="AlphaFoldDB" id="A0A248TFM3"/>
<name>A0A248TFM3_9BACI</name>
<dbReference type="EMBL" id="CP022983">
    <property type="protein sequence ID" value="ASV66910.1"/>
    <property type="molecule type" value="Genomic_DNA"/>
</dbReference>
<reference evidence="1 2" key="1">
    <citation type="submission" date="2017-08" db="EMBL/GenBank/DDBJ databases">
        <title>Complete Genome Sequence of Bacillus kochii Oregon-R-modENCODE STRAIN BDGP4, isolated from Drosophila melanogaster gut.</title>
        <authorList>
            <person name="Wan K.H."/>
            <person name="Yu C."/>
            <person name="Park S."/>
            <person name="Hammonds A.S."/>
            <person name="Booth B.W."/>
            <person name="Celniker S.E."/>
        </authorList>
    </citation>
    <scope>NUCLEOTIDE SEQUENCE [LARGE SCALE GENOMIC DNA]</scope>
    <source>
        <strain evidence="1 2">BDGP4</strain>
    </source>
</reference>
<sequence>MDTISSVFKATHGVMTTEVGVISGDLELRTTSDKEGNLTLAITYLDADEWYTLPGGNYQLHDTRDHDVIHRMLIAVLNRQ</sequence>
<dbReference type="RefSeq" id="WP_095370485.1">
    <property type="nucleotide sequence ID" value="NZ_CP022983.1"/>
</dbReference>
<dbReference type="OrthoDB" id="2895671at2"/>
<gene>
    <name evidence="1" type="ORF">CKF48_05955</name>
</gene>
<evidence type="ECO:0000313" key="2">
    <source>
        <dbReference type="Proteomes" id="UP000215137"/>
    </source>
</evidence>
<evidence type="ECO:0000313" key="1">
    <source>
        <dbReference type="EMBL" id="ASV66910.1"/>
    </source>
</evidence>
<keyword evidence="2" id="KW-1185">Reference proteome</keyword>
<dbReference type="Proteomes" id="UP000215137">
    <property type="component" value="Chromosome"/>
</dbReference>
<proteinExistence type="predicted"/>
<accession>A0A248TFM3</accession>
<dbReference type="KEGG" id="bko:CKF48_05955"/>